<proteinExistence type="predicted"/>
<protein>
    <recommendedName>
        <fullName evidence="3">Porin-like protein</fullName>
    </recommendedName>
</protein>
<dbReference type="Proteomes" id="UP000826462">
    <property type="component" value="Chromosome 2"/>
</dbReference>
<dbReference type="EMBL" id="CP080096">
    <property type="protein sequence ID" value="QYD73580.1"/>
    <property type="molecule type" value="Genomic_DNA"/>
</dbReference>
<dbReference type="InterPro" id="IPR023614">
    <property type="entry name" value="Porin_dom_sf"/>
</dbReference>
<name>A0ABX8V271_9BURK</name>
<dbReference type="Gene3D" id="2.40.160.10">
    <property type="entry name" value="Porin"/>
    <property type="match status" value="1"/>
</dbReference>
<evidence type="ECO:0000313" key="2">
    <source>
        <dbReference type="Proteomes" id="UP000826462"/>
    </source>
</evidence>
<evidence type="ECO:0008006" key="3">
    <source>
        <dbReference type="Google" id="ProtNLM"/>
    </source>
</evidence>
<organism evidence="1 2">
    <name type="scientific">Paraburkholderia edwinii</name>
    <dbReference type="NCBI Taxonomy" id="2861782"/>
    <lineage>
        <taxon>Bacteria</taxon>
        <taxon>Pseudomonadati</taxon>
        <taxon>Pseudomonadota</taxon>
        <taxon>Betaproteobacteria</taxon>
        <taxon>Burkholderiales</taxon>
        <taxon>Burkholderiaceae</taxon>
        <taxon>Paraburkholderia</taxon>
    </lineage>
</organism>
<gene>
    <name evidence="1" type="ORF">KZJ38_28610</name>
</gene>
<reference evidence="1 2" key="1">
    <citation type="submission" date="2021-07" db="EMBL/GenBank/DDBJ databases">
        <title>Paraburkholderia edwinii protects Aspergillus sp. from phenazines by acting as a toxin sponge.</title>
        <authorList>
            <person name="Dahlstrom K.M."/>
            <person name="Newman D.K."/>
        </authorList>
    </citation>
    <scope>NUCLEOTIDE SEQUENCE [LARGE SCALE GENOMIC DNA]</scope>
    <source>
        <strain evidence="1 2">Pe01</strain>
    </source>
</reference>
<accession>A0ABX8V271</accession>
<dbReference type="SUPFAM" id="SSF56935">
    <property type="entry name" value="Porins"/>
    <property type="match status" value="1"/>
</dbReference>
<sequence length="68" mass="7600">MYVYSNASSQHWHQGALQADYQLSKRTDVYAEAVYQRASAGTLAVINSIDPSSSRNQLLVATGIRHRF</sequence>
<evidence type="ECO:0000313" key="1">
    <source>
        <dbReference type="EMBL" id="QYD73580.1"/>
    </source>
</evidence>
<keyword evidence="2" id="KW-1185">Reference proteome</keyword>